<accession>A0A9Y2NJF5</accession>
<evidence type="ECO:0000313" key="2">
    <source>
        <dbReference type="Proteomes" id="UP001239397"/>
    </source>
</evidence>
<dbReference type="RefSeq" id="WP_285996547.1">
    <property type="nucleotide sequence ID" value="NZ_CP127295.1"/>
</dbReference>
<proteinExistence type="predicted"/>
<dbReference type="EMBL" id="CP127295">
    <property type="protein sequence ID" value="WIY00075.1"/>
    <property type="molecule type" value="Genomic_DNA"/>
</dbReference>
<evidence type="ECO:0000313" key="1">
    <source>
        <dbReference type="EMBL" id="WIY00075.1"/>
    </source>
</evidence>
<protein>
    <submittedName>
        <fullName evidence="1">SCO5389 family protein</fullName>
    </submittedName>
</protein>
<gene>
    <name evidence="1" type="ORF">QRX60_39415</name>
</gene>
<sequence>MSLTVPAELLKQAQEGDVREDDFLRCIQESLPYAWSVVAGTAEKVNANGAAVEINEDVPRNDTEWGQLFRLMASDSMRAAVEKKFGVRLAFQNCCKVGVFAPTATAEYNEFTSARAQVLNQKPELLNC</sequence>
<dbReference type="AlphaFoldDB" id="A0A9Y2NJF5"/>
<organism evidence="1 2">
    <name type="scientific">Amycolatopsis mongoliensis</name>
    <dbReference type="NCBI Taxonomy" id="715475"/>
    <lineage>
        <taxon>Bacteria</taxon>
        <taxon>Bacillati</taxon>
        <taxon>Actinomycetota</taxon>
        <taxon>Actinomycetes</taxon>
        <taxon>Pseudonocardiales</taxon>
        <taxon>Pseudonocardiaceae</taxon>
        <taxon>Amycolatopsis</taxon>
    </lineage>
</organism>
<keyword evidence="2" id="KW-1185">Reference proteome</keyword>
<dbReference type="Proteomes" id="UP001239397">
    <property type="component" value="Chromosome"/>
</dbReference>
<name>A0A9Y2NJF5_9PSEU</name>
<dbReference type="NCBIfam" id="NF040488">
    <property type="entry name" value="SCO5389_fam"/>
    <property type="match status" value="1"/>
</dbReference>
<reference evidence="1 2" key="1">
    <citation type="submission" date="2023-06" db="EMBL/GenBank/DDBJ databases">
        <authorList>
            <person name="Oyuntsetseg B."/>
            <person name="Kim S.B."/>
        </authorList>
    </citation>
    <scope>NUCLEOTIDE SEQUENCE [LARGE SCALE GENOMIC DNA]</scope>
    <source>
        <strain evidence="1 2">4-36</strain>
    </source>
</reference>
<dbReference type="KEGG" id="amog:QRX60_39415"/>
<dbReference type="Pfam" id="PF20704">
    <property type="entry name" value="KH_NucS_shadow"/>
    <property type="match status" value="1"/>
</dbReference>